<organism evidence="1 2">
    <name type="scientific">Tardiphaga robiniae</name>
    <dbReference type="NCBI Taxonomy" id="943830"/>
    <lineage>
        <taxon>Bacteria</taxon>
        <taxon>Pseudomonadati</taxon>
        <taxon>Pseudomonadota</taxon>
        <taxon>Alphaproteobacteria</taxon>
        <taxon>Hyphomicrobiales</taxon>
        <taxon>Nitrobacteraceae</taxon>
        <taxon>Tardiphaga</taxon>
    </lineage>
</organism>
<sequence>MTDQDTPRVSDQLSDLKATVADGVKAVASTIGEAIEEGKKPGKPLDILSKLTREAPLGMLLAAFLIGRALARRR</sequence>
<dbReference type="Proteomes" id="UP000515291">
    <property type="component" value="Chromosome"/>
</dbReference>
<dbReference type="EMBL" id="CP050292">
    <property type="protein sequence ID" value="QND69797.1"/>
    <property type="molecule type" value="Genomic_DNA"/>
</dbReference>
<dbReference type="AlphaFoldDB" id="A0A7G6TSR5"/>
<name>A0A7G6TSR5_9BRAD</name>
<proteinExistence type="predicted"/>
<reference evidence="2" key="1">
    <citation type="journal article" date="2020" name="Mol. Plant Microbe">
        <title>Rhizobial microsymbionts of the narrowly endemic Oxytropis species growing in Kamchatka are characterized by significant genetic diversity and possess a set of genes that are associated with T3SS and T6SS secretion systems and can affect the development of symbiosis.</title>
        <authorList>
            <person name="Safronova V."/>
            <person name="Guro P."/>
            <person name="Sazanova A."/>
            <person name="Kuznetsova I."/>
            <person name="Belimov A."/>
            <person name="Yakubov V."/>
            <person name="Chirak E."/>
            <person name="Afonin A."/>
            <person name="Gogolev Y."/>
            <person name="Andronov E."/>
            <person name="Tikhonovich I."/>
        </authorList>
    </citation>
    <scope>NUCLEOTIDE SEQUENCE [LARGE SCALE GENOMIC DNA]</scope>
    <source>
        <strain evidence="2">581</strain>
    </source>
</reference>
<dbReference type="RefSeq" id="WP_184511624.1">
    <property type="nucleotide sequence ID" value="NZ_CP050292.1"/>
</dbReference>
<evidence type="ECO:0000313" key="2">
    <source>
        <dbReference type="Proteomes" id="UP000515291"/>
    </source>
</evidence>
<protein>
    <recommendedName>
        <fullName evidence="3">DUF3618 domain-containing protein</fullName>
    </recommendedName>
</protein>
<accession>A0A7G6TSR5</accession>
<gene>
    <name evidence="1" type="ORF">HB776_16790</name>
</gene>
<dbReference type="KEGG" id="trb:HB776_16790"/>
<evidence type="ECO:0008006" key="3">
    <source>
        <dbReference type="Google" id="ProtNLM"/>
    </source>
</evidence>
<evidence type="ECO:0000313" key="1">
    <source>
        <dbReference type="EMBL" id="QND69797.1"/>
    </source>
</evidence>